<dbReference type="Proteomes" id="UP001157946">
    <property type="component" value="Unassembled WGS sequence"/>
</dbReference>
<evidence type="ECO:0008006" key="3">
    <source>
        <dbReference type="Google" id="ProtNLM"/>
    </source>
</evidence>
<name>A0AA45WS96_9BACL</name>
<evidence type="ECO:0000313" key="1">
    <source>
        <dbReference type="EMBL" id="SMP35684.1"/>
    </source>
</evidence>
<dbReference type="RefSeq" id="WP_022738988.1">
    <property type="nucleotide sequence ID" value="NZ_FXTU01000013.1"/>
</dbReference>
<dbReference type="Gene3D" id="3.30.70.1120">
    <property type="entry name" value="TT1725-like"/>
    <property type="match status" value="1"/>
</dbReference>
<dbReference type="Pfam" id="PF04456">
    <property type="entry name" value="DUF503"/>
    <property type="match status" value="1"/>
</dbReference>
<reference evidence="1" key="1">
    <citation type="submission" date="2017-05" db="EMBL/GenBank/DDBJ databases">
        <authorList>
            <person name="Varghese N."/>
            <person name="Submissions S."/>
        </authorList>
    </citation>
    <scope>NUCLEOTIDE SEQUENCE</scope>
    <source>
        <strain evidence="1">DSM 45262</strain>
    </source>
</reference>
<dbReference type="PANTHER" id="PTHR36441:SF1">
    <property type="entry name" value="DUF503 DOMAIN-CONTAINING PROTEIN"/>
    <property type="match status" value="1"/>
</dbReference>
<evidence type="ECO:0000313" key="2">
    <source>
        <dbReference type="Proteomes" id="UP001157946"/>
    </source>
</evidence>
<dbReference type="InterPro" id="IPR007546">
    <property type="entry name" value="DUF503"/>
</dbReference>
<gene>
    <name evidence="1" type="ORF">SAMN06265361_11335</name>
</gene>
<keyword evidence="2" id="KW-1185">Reference proteome</keyword>
<protein>
    <recommendedName>
        <fullName evidence="3">DUF503 domain-containing protein</fullName>
    </recommendedName>
</protein>
<dbReference type="PANTHER" id="PTHR36441">
    <property type="entry name" value="HYPOTHETICAL CYTOSOLIC PROTEIN"/>
    <property type="match status" value="1"/>
</dbReference>
<dbReference type="AlphaFoldDB" id="A0AA45WS96"/>
<organism evidence="1 2">
    <name type="scientific">Laceyella tengchongensis</name>
    <dbReference type="NCBI Taxonomy" id="574699"/>
    <lineage>
        <taxon>Bacteria</taxon>
        <taxon>Bacillati</taxon>
        <taxon>Bacillota</taxon>
        <taxon>Bacilli</taxon>
        <taxon>Bacillales</taxon>
        <taxon>Thermoactinomycetaceae</taxon>
        <taxon>Laceyella</taxon>
    </lineage>
</organism>
<dbReference type="EMBL" id="FXTU01000013">
    <property type="protein sequence ID" value="SMP35684.1"/>
    <property type="molecule type" value="Genomic_DNA"/>
</dbReference>
<accession>A0AA45WS96</accession>
<sequence>MHIGLLEVEGRVPVSASLKDKRRVIQSAQAKLRNKFNLSVAEVGYQDNRQLTALAVVGVGSHAKVVEQELRQALTVLENTDGLEVTYTSITFM</sequence>
<comment type="caution">
    <text evidence="1">The sequence shown here is derived from an EMBL/GenBank/DDBJ whole genome shotgun (WGS) entry which is preliminary data.</text>
</comment>
<dbReference type="SUPFAM" id="SSF103007">
    <property type="entry name" value="Hypothetical protein TT1725"/>
    <property type="match status" value="1"/>
</dbReference>
<dbReference type="InterPro" id="IPR036746">
    <property type="entry name" value="TT1725-like_sf"/>
</dbReference>
<proteinExistence type="predicted"/>